<dbReference type="PROSITE" id="PS01360">
    <property type="entry name" value="ZF_MYND_1"/>
    <property type="match status" value="1"/>
</dbReference>
<dbReference type="GO" id="GO:0008270">
    <property type="term" value="F:zinc ion binding"/>
    <property type="evidence" value="ECO:0007669"/>
    <property type="project" value="UniProtKB-KW"/>
</dbReference>
<dbReference type="Pfam" id="PF01753">
    <property type="entry name" value="zf-MYND"/>
    <property type="match status" value="1"/>
</dbReference>
<gene>
    <name evidence="6" type="ORF">BBJ29_007582</name>
    <name evidence="7" type="ORF">BBP00_00003697</name>
</gene>
<dbReference type="Proteomes" id="UP000284657">
    <property type="component" value="Unassembled WGS sequence"/>
</dbReference>
<dbReference type="EMBL" id="MBDO02000081">
    <property type="protein sequence ID" value="RLN64064.1"/>
    <property type="molecule type" value="Genomic_DNA"/>
</dbReference>
<dbReference type="SUPFAM" id="SSF48452">
    <property type="entry name" value="TPR-like"/>
    <property type="match status" value="1"/>
</dbReference>
<evidence type="ECO:0000313" key="7">
    <source>
        <dbReference type="EMBL" id="RLN64064.1"/>
    </source>
</evidence>
<sequence length="268" mass="29303">MARSVRAFVDVGDIMGHRALARRLLTGAPPEPVLFQPIPSVLAVYAVFVREDETFDPETQTPGHLAWHLLNGLDGSFSSRCMYSHAPVLPSSADAAAYMELVMLGNEAIKLTKSNKSPEAETLLRDVLQRKPGAGFDSVSIALTKNELGGVLRQLGQFDEALTLLTEALEVRECCDEAAGITIALRDGSLTREEIAKVYEAKGDCAKALETRVAGKRICGSETCEALDYKKLQECSRCKCVFYCGKTCQGLDWKNRHRPLCQPKAKAP</sequence>
<dbReference type="PROSITE" id="PS50865">
    <property type="entry name" value="ZF_MYND_2"/>
    <property type="match status" value="1"/>
</dbReference>
<dbReference type="AlphaFoldDB" id="A0A3F2RTQ4"/>
<keyword evidence="3" id="KW-0862">Zinc</keyword>
<keyword evidence="2 4" id="KW-0863">Zinc-finger</keyword>
<evidence type="ECO:0000313" key="9">
    <source>
        <dbReference type="Proteomes" id="UP000284657"/>
    </source>
</evidence>
<accession>A0A3F2RTQ4</accession>
<evidence type="ECO:0000256" key="2">
    <source>
        <dbReference type="ARBA" id="ARBA00022771"/>
    </source>
</evidence>
<reference evidence="8 9" key="1">
    <citation type="submission" date="2018-07" db="EMBL/GenBank/DDBJ databases">
        <title>Genome sequencing of oomycete isolates from Chile give support for New Zealand origin for Phytophthora kernoviae and make available the first Nothophytophthora sp. genome.</title>
        <authorList>
            <person name="Studholme D.J."/>
            <person name="Sanfuentes E."/>
            <person name="Panda P."/>
            <person name="Hill R."/>
            <person name="Sambles C."/>
            <person name="Grant M."/>
            <person name="Williams N.M."/>
            <person name="Mcdougal R.L."/>
        </authorList>
    </citation>
    <scope>NUCLEOTIDE SEQUENCE [LARGE SCALE GENOMIC DNA]</scope>
    <source>
        <strain evidence="7">Chile6</strain>
        <strain evidence="6">Chile7</strain>
    </source>
</reference>
<evidence type="ECO:0000256" key="1">
    <source>
        <dbReference type="ARBA" id="ARBA00022723"/>
    </source>
</evidence>
<proteinExistence type="predicted"/>
<dbReference type="InterPro" id="IPR002893">
    <property type="entry name" value="Znf_MYND"/>
</dbReference>
<dbReference type="SUPFAM" id="SSF144232">
    <property type="entry name" value="HIT/MYND zinc finger-like"/>
    <property type="match status" value="1"/>
</dbReference>
<evidence type="ECO:0000313" key="6">
    <source>
        <dbReference type="EMBL" id="RLN62339.1"/>
    </source>
</evidence>
<keyword evidence="1" id="KW-0479">Metal-binding</keyword>
<dbReference type="InterPro" id="IPR011990">
    <property type="entry name" value="TPR-like_helical_dom_sf"/>
</dbReference>
<evidence type="ECO:0000313" key="8">
    <source>
        <dbReference type="Proteomes" id="UP000277300"/>
    </source>
</evidence>
<name>A0A3F2RTQ4_9STRA</name>
<comment type="caution">
    <text evidence="7">The sequence shown here is derived from an EMBL/GenBank/DDBJ whole genome shotgun (WGS) entry which is preliminary data.</text>
</comment>
<evidence type="ECO:0000259" key="5">
    <source>
        <dbReference type="PROSITE" id="PS50865"/>
    </source>
</evidence>
<dbReference type="Pfam" id="PF13374">
    <property type="entry name" value="TPR_10"/>
    <property type="match status" value="1"/>
</dbReference>
<dbReference type="EMBL" id="MBAD02000826">
    <property type="protein sequence ID" value="RLN62339.1"/>
    <property type="molecule type" value="Genomic_DNA"/>
</dbReference>
<dbReference type="Gene3D" id="6.10.140.2220">
    <property type="match status" value="1"/>
</dbReference>
<feature type="domain" description="MYND-type" evidence="5">
    <location>
        <begin position="216"/>
        <end position="261"/>
    </location>
</feature>
<dbReference type="Gene3D" id="1.25.40.10">
    <property type="entry name" value="Tetratricopeptide repeat domain"/>
    <property type="match status" value="1"/>
</dbReference>
<evidence type="ECO:0000256" key="3">
    <source>
        <dbReference type="ARBA" id="ARBA00022833"/>
    </source>
</evidence>
<protein>
    <recommendedName>
        <fullName evidence="5">MYND-type domain-containing protein</fullName>
    </recommendedName>
</protein>
<dbReference type="OrthoDB" id="188436at2759"/>
<dbReference type="Proteomes" id="UP000277300">
    <property type="component" value="Unassembled WGS sequence"/>
</dbReference>
<organism evidence="7 8">
    <name type="scientific">Phytophthora kernoviae</name>
    <dbReference type="NCBI Taxonomy" id="325452"/>
    <lineage>
        <taxon>Eukaryota</taxon>
        <taxon>Sar</taxon>
        <taxon>Stramenopiles</taxon>
        <taxon>Oomycota</taxon>
        <taxon>Peronosporomycetes</taxon>
        <taxon>Peronosporales</taxon>
        <taxon>Peronosporaceae</taxon>
        <taxon>Phytophthora</taxon>
    </lineage>
</organism>
<evidence type="ECO:0000256" key="4">
    <source>
        <dbReference type="PROSITE-ProRule" id="PRU00134"/>
    </source>
</evidence>